<evidence type="ECO:0000259" key="10">
    <source>
        <dbReference type="PROSITE" id="PS50089"/>
    </source>
</evidence>
<dbReference type="GO" id="GO:0006974">
    <property type="term" value="P:DNA damage response"/>
    <property type="evidence" value="ECO:0007669"/>
    <property type="project" value="TreeGrafter"/>
</dbReference>
<dbReference type="PROSITE" id="PS51192">
    <property type="entry name" value="HELICASE_ATP_BIND_1"/>
    <property type="match status" value="1"/>
</dbReference>
<keyword evidence="5" id="KW-0862">Zinc</keyword>
<dbReference type="CDD" id="cd18070">
    <property type="entry name" value="DEXQc_SHPRH"/>
    <property type="match status" value="1"/>
</dbReference>
<evidence type="ECO:0000256" key="8">
    <source>
        <dbReference type="SAM" id="Coils"/>
    </source>
</evidence>
<evidence type="ECO:0000256" key="6">
    <source>
        <dbReference type="ARBA" id="ARBA00022840"/>
    </source>
</evidence>
<keyword evidence="4" id="KW-0378">Hydrolase</keyword>
<evidence type="ECO:0000256" key="7">
    <source>
        <dbReference type="PROSITE-ProRule" id="PRU00175"/>
    </source>
</evidence>
<dbReference type="FunFam" id="3.40.50.300:FF:001870">
    <property type="entry name" value="SNF2 family helicase/ATPase, putative"/>
    <property type="match status" value="1"/>
</dbReference>
<keyword evidence="8" id="KW-0175">Coiled coil</keyword>
<evidence type="ECO:0000256" key="1">
    <source>
        <dbReference type="ARBA" id="ARBA00022723"/>
    </source>
</evidence>
<dbReference type="GO" id="GO:0061630">
    <property type="term" value="F:ubiquitin protein ligase activity"/>
    <property type="evidence" value="ECO:0007669"/>
    <property type="project" value="TreeGrafter"/>
</dbReference>
<dbReference type="SMART" id="SM00184">
    <property type="entry name" value="RING"/>
    <property type="match status" value="1"/>
</dbReference>
<feature type="domain" description="Helicase C-terminal" evidence="12">
    <location>
        <begin position="1259"/>
        <end position="1415"/>
    </location>
</feature>
<dbReference type="FunFam" id="3.40.50.10810:FF:000059">
    <property type="entry name" value="SNF2 family helicase/ATPase, putative"/>
    <property type="match status" value="1"/>
</dbReference>
<keyword evidence="2" id="KW-0547">Nucleotide-binding</keyword>
<proteinExistence type="predicted"/>
<dbReference type="Gene3D" id="3.40.50.10810">
    <property type="entry name" value="Tandem AAA-ATPase domain"/>
    <property type="match status" value="1"/>
</dbReference>
<dbReference type="InterPro" id="IPR000330">
    <property type="entry name" value="SNF2_N"/>
</dbReference>
<dbReference type="Proteomes" id="UP001273209">
    <property type="component" value="Unassembled WGS sequence"/>
</dbReference>
<dbReference type="GO" id="GO:0008270">
    <property type="term" value="F:zinc ion binding"/>
    <property type="evidence" value="ECO:0007669"/>
    <property type="project" value="UniProtKB-KW"/>
</dbReference>
<dbReference type="InterPro" id="IPR052583">
    <property type="entry name" value="ATP-helicase/E3_Ub-Ligase"/>
</dbReference>
<sequence length="1451" mass="164983">MLRKRLSRKPEAWPTFDIGHDGESVQQPLHLLAEYLETDVYFIFKDLLPSAFLEFFNSLSAQGPSGHITDSSDDVEPPSSKRRKIDCEPGINICVARGEISFSRRCEEASSTNRRSVHRGVESLLKFGLSGEDLLIRTLSTSHLGQFIAHVRLRPGDVDRNAHEIFDMKRLSVKRTAVGAIWMGADVVIDHHQGVASITISLQLFWNETSSPYAPLRRYDERQYSEKLINAFFSPQWRTANPASWSPMDFYNAAHVPPKDDTSSLSIHVPGLNATLFPYQKRTLQWLLRREGVKWTTQDTAIHPLLEEEQKLDLDLFRAVNDADDRKIYLSDVFHTITRDPAPYYQASKIVKGGILAEEMGLGKTLEMISLILLHRRRPEHLMDPLPGQENLVPSGATFIVTPKSLQPQWISELSRHAPGLRVKHYTGCRGVDKEDEARLVAELAGYDVVVTTYSVLSAELHFATNPPERSRRFERAYRRVLSPLVQISWWRVCLDEAQMIESGVSQAAALARVIPRVNAWGITGTPVKDDVKDLLGLLSFLRYEPYCSTPQVWRALTTHHKPLFQQLFQSISIRHTKALVRDEISLPPQRRFVITMPFTAVEEQHYQSLYKEMAEACKLNTEGGPLAEDWDPEEYEDVMRLWLNRLRQTALHPEVGVYGRRVLGGKERPMRTVEEVLNAMLEQGETAIRNDERAYLLSKLFLGQLFENSPRVREALEIWEEVQGESAKLVRDAQAALQEALREKRGAKDVSDALERAQDVSDSDIESDEEAGEEVGSKGKLSELQNRLRNSLELHHKAVFFCANAYFQIRDNQEMTLPDSEEFQRLKKLEDDGYESAKMIRRKILGQGHRKAMRFVKKIALKANDQTFVEIPELILKSEKGIESGNIVDSLQTLYDELNEQANLIDEWREQVVQLLLRPLVDEEESTETTGEELADSTKVQEELMVYVQVLRAIIADRQSVISGQTNGLVRHEIETSIRMAKEGDGPAPQKLLELVRRRAEVKPQTANISMRSAISKLRSLVSQQTRDTNQSHREILESTIASKLMKTTQTLLGEQSKAAVALEAEIESFTRVMNARLDYYRQLQGLSDDVMPLETPKTEEAIEKAKKNIGDVHKKLLSGEAKHRYLLSLKETGSNSNEPRMCVICQMPFATGVLTVCGHQFCKECIMMWFKAHRNCPVCKRALKADNLHDIVIKPRQLQVHGEDSSLQKGDNHDDSPQERRGSSKQTMLYSEFDAGQLEQMKNIELDGPSFTTKVDTLVRHLMYLRESDPGAKSIVFSQYKDFLNILRNAFSRFRIGYASIDDPDGITKFKEDPAVECFLLHARAHSSGLNLVNASHVFLCEPLLNTALELQAIARVDRIGQRHETTVWLYIVSGTVEESIYNLSVRRRMEHMGRNLKGKSKESTPELLDANIEEANTLELEQAALSKLMSKDRSAAQLKLMHDELDEE</sequence>
<evidence type="ECO:0000259" key="12">
    <source>
        <dbReference type="PROSITE" id="PS51194"/>
    </source>
</evidence>
<feature type="compositionally biased region" description="Acidic residues" evidence="9">
    <location>
        <begin position="762"/>
        <end position="774"/>
    </location>
</feature>
<reference evidence="13" key="1">
    <citation type="submission" date="2023-11" db="EMBL/GenBank/DDBJ databases">
        <title>The genome sequences of three competitors of mushroom-forming fungi.</title>
        <authorList>
            <person name="Beijen E."/>
            <person name="Ohm R.A."/>
        </authorList>
    </citation>
    <scope>NUCLEOTIDE SEQUENCE</scope>
    <source>
        <strain evidence="13">CBS 100526</strain>
    </source>
</reference>
<feature type="coiled-coil region" evidence="8">
    <location>
        <begin position="892"/>
        <end position="919"/>
    </location>
</feature>
<dbReference type="PANTHER" id="PTHR45865:SF1">
    <property type="entry name" value="E3 UBIQUITIN-PROTEIN LIGASE SHPRH"/>
    <property type="match status" value="1"/>
</dbReference>
<evidence type="ECO:0008006" key="15">
    <source>
        <dbReference type="Google" id="ProtNLM"/>
    </source>
</evidence>
<dbReference type="Pfam" id="PF00271">
    <property type="entry name" value="Helicase_C"/>
    <property type="match status" value="1"/>
</dbReference>
<dbReference type="GO" id="GO:0005634">
    <property type="term" value="C:nucleus"/>
    <property type="evidence" value="ECO:0007669"/>
    <property type="project" value="TreeGrafter"/>
</dbReference>
<dbReference type="InterPro" id="IPR013083">
    <property type="entry name" value="Znf_RING/FYVE/PHD"/>
</dbReference>
<evidence type="ECO:0000313" key="13">
    <source>
        <dbReference type="EMBL" id="KAK4062514.1"/>
    </source>
</evidence>
<dbReference type="CDD" id="cd18793">
    <property type="entry name" value="SF2_C_SNF"/>
    <property type="match status" value="1"/>
</dbReference>
<keyword evidence="6" id="KW-0067">ATP-binding</keyword>
<keyword evidence="1" id="KW-0479">Metal-binding</keyword>
<dbReference type="SUPFAM" id="SSF57850">
    <property type="entry name" value="RING/U-box"/>
    <property type="match status" value="1"/>
</dbReference>
<dbReference type="InterPro" id="IPR017907">
    <property type="entry name" value="Znf_RING_CS"/>
</dbReference>
<dbReference type="GO" id="GO:0000209">
    <property type="term" value="P:protein polyubiquitination"/>
    <property type="evidence" value="ECO:0007669"/>
    <property type="project" value="TreeGrafter"/>
</dbReference>
<dbReference type="InterPro" id="IPR038718">
    <property type="entry name" value="SNF2-like_sf"/>
</dbReference>
<dbReference type="InterPro" id="IPR027417">
    <property type="entry name" value="P-loop_NTPase"/>
</dbReference>
<feature type="region of interest" description="Disordered" evidence="9">
    <location>
        <begin position="749"/>
        <end position="781"/>
    </location>
</feature>
<dbReference type="GO" id="GO:0005524">
    <property type="term" value="F:ATP binding"/>
    <property type="evidence" value="ECO:0007669"/>
    <property type="project" value="InterPro"/>
</dbReference>
<comment type="caution">
    <text evidence="13">The sequence shown here is derived from an EMBL/GenBank/DDBJ whole genome shotgun (WGS) entry which is preliminary data.</text>
</comment>
<dbReference type="SUPFAM" id="SSF52540">
    <property type="entry name" value="P-loop containing nucleoside triphosphate hydrolases"/>
    <property type="match status" value="2"/>
</dbReference>
<gene>
    <name evidence="13" type="ORF">Triagg1_9884</name>
</gene>
<dbReference type="SMART" id="SM00487">
    <property type="entry name" value="DEXDc"/>
    <property type="match status" value="1"/>
</dbReference>
<feature type="region of interest" description="Disordered" evidence="9">
    <location>
        <begin position="1202"/>
        <end position="1228"/>
    </location>
</feature>
<dbReference type="Pfam" id="PF00176">
    <property type="entry name" value="SNF2-rel_dom"/>
    <property type="match status" value="1"/>
</dbReference>
<keyword evidence="3 7" id="KW-0863">Zinc-finger</keyword>
<dbReference type="EMBL" id="JAWRVG010000061">
    <property type="protein sequence ID" value="KAK4062514.1"/>
    <property type="molecule type" value="Genomic_DNA"/>
</dbReference>
<evidence type="ECO:0000256" key="4">
    <source>
        <dbReference type="ARBA" id="ARBA00022801"/>
    </source>
</evidence>
<feature type="compositionally biased region" description="Basic and acidic residues" evidence="9">
    <location>
        <begin position="749"/>
        <end position="760"/>
    </location>
</feature>
<evidence type="ECO:0000256" key="9">
    <source>
        <dbReference type="SAM" id="MobiDB-lite"/>
    </source>
</evidence>
<dbReference type="InterPro" id="IPR001841">
    <property type="entry name" value="Znf_RING"/>
</dbReference>
<evidence type="ECO:0000256" key="5">
    <source>
        <dbReference type="ARBA" id="ARBA00022833"/>
    </source>
</evidence>
<dbReference type="Gene3D" id="3.40.50.300">
    <property type="entry name" value="P-loop containing nucleotide triphosphate hydrolases"/>
    <property type="match status" value="1"/>
</dbReference>
<dbReference type="Gene3D" id="3.30.40.10">
    <property type="entry name" value="Zinc/RING finger domain, C3HC4 (zinc finger)"/>
    <property type="match status" value="1"/>
</dbReference>
<evidence type="ECO:0000256" key="3">
    <source>
        <dbReference type="ARBA" id="ARBA00022771"/>
    </source>
</evidence>
<protein>
    <recommendedName>
        <fullName evidence="15">SNF2 family helicase/ATPase</fullName>
    </recommendedName>
</protein>
<dbReference type="InterPro" id="IPR059033">
    <property type="entry name" value="C144_05_dom"/>
</dbReference>
<dbReference type="PROSITE" id="PS00518">
    <property type="entry name" value="ZF_RING_1"/>
    <property type="match status" value="1"/>
</dbReference>
<evidence type="ECO:0000256" key="2">
    <source>
        <dbReference type="ARBA" id="ARBA00022741"/>
    </source>
</evidence>
<dbReference type="InterPro" id="IPR001650">
    <property type="entry name" value="Helicase_C-like"/>
</dbReference>
<dbReference type="PROSITE" id="PS50089">
    <property type="entry name" value="ZF_RING_2"/>
    <property type="match status" value="1"/>
</dbReference>
<name>A0AAE1I9S8_9HYPO</name>
<dbReference type="InterPro" id="IPR014001">
    <property type="entry name" value="Helicase_ATP-bd"/>
</dbReference>
<dbReference type="InterPro" id="IPR049730">
    <property type="entry name" value="SNF2/RAD54-like_C"/>
</dbReference>
<dbReference type="Pfam" id="PF13639">
    <property type="entry name" value="zf-RING_2"/>
    <property type="match status" value="1"/>
</dbReference>
<dbReference type="Pfam" id="PF26021">
    <property type="entry name" value="Ferritin_C144_05"/>
    <property type="match status" value="1"/>
</dbReference>
<organism evidence="13 14">
    <name type="scientific">Trichoderma aggressivum f. europaeum</name>
    <dbReference type="NCBI Taxonomy" id="173218"/>
    <lineage>
        <taxon>Eukaryota</taxon>
        <taxon>Fungi</taxon>
        <taxon>Dikarya</taxon>
        <taxon>Ascomycota</taxon>
        <taxon>Pezizomycotina</taxon>
        <taxon>Sordariomycetes</taxon>
        <taxon>Hypocreomycetidae</taxon>
        <taxon>Hypocreales</taxon>
        <taxon>Hypocreaceae</taxon>
        <taxon>Trichoderma</taxon>
    </lineage>
</organism>
<dbReference type="GO" id="GO:0016787">
    <property type="term" value="F:hydrolase activity"/>
    <property type="evidence" value="ECO:0007669"/>
    <property type="project" value="UniProtKB-KW"/>
</dbReference>
<evidence type="ECO:0000259" key="11">
    <source>
        <dbReference type="PROSITE" id="PS51192"/>
    </source>
</evidence>
<evidence type="ECO:0000313" key="14">
    <source>
        <dbReference type="Proteomes" id="UP001273209"/>
    </source>
</evidence>
<dbReference type="PROSITE" id="PS51194">
    <property type="entry name" value="HELICASE_CTER"/>
    <property type="match status" value="1"/>
</dbReference>
<feature type="domain" description="RING-type" evidence="10">
    <location>
        <begin position="1144"/>
        <end position="1182"/>
    </location>
</feature>
<feature type="domain" description="Helicase ATP-binding" evidence="11">
    <location>
        <begin position="345"/>
        <end position="545"/>
    </location>
</feature>
<accession>A0AAE1I9S8</accession>
<keyword evidence="14" id="KW-1185">Reference proteome</keyword>
<dbReference type="PANTHER" id="PTHR45865">
    <property type="entry name" value="E3 UBIQUITIN-PROTEIN LIGASE SHPRH FAMILY MEMBER"/>
    <property type="match status" value="1"/>
</dbReference>
<dbReference type="GeneID" id="87924795"/>
<feature type="compositionally biased region" description="Basic and acidic residues" evidence="9">
    <location>
        <begin position="1203"/>
        <end position="1224"/>
    </location>
</feature>
<dbReference type="RefSeq" id="XP_062751104.1">
    <property type="nucleotide sequence ID" value="XM_062904890.1"/>
</dbReference>